<comment type="cofactor">
    <cofactor evidence="4">
        <name>Mg(2+)</name>
        <dbReference type="ChEBI" id="CHEBI:18420"/>
    </cofactor>
    <text evidence="4">Binds 1 Mg(2+) ion per subunit.</text>
</comment>
<evidence type="ECO:0000256" key="1">
    <source>
        <dbReference type="ARBA" id="ARBA00006914"/>
    </source>
</evidence>
<keyword evidence="4" id="KW-0653">Protein transport</keyword>
<evidence type="ECO:0000259" key="5">
    <source>
        <dbReference type="Pfam" id="PF21964"/>
    </source>
</evidence>
<dbReference type="SUPFAM" id="SSF52540">
    <property type="entry name" value="P-loop containing nucleoside triphosphate hydrolases"/>
    <property type="match status" value="1"/>
</dbReference>
<reference evidence="8" key="1">
    <citation type="submission" date="2016-06" db="UniProtKB">
        <authorList>
            <consortium name="WormBaseParasite"/>
        </authorList>
    </citation>
    <scope>IDENTIFICATION</scope>
</reference>
<keyword evidence="4" id="KW-0931">ER-Golgi transport</keyword>
<accession>A0A183ER56</accession>
<proteinExistence type="inferred from homology"/>
<evidence type="ECO:0000256" key="4">
    <source>
        <dbReference type="RuleBase" id="RU367045"/>
    </source>
</evidence>
<dbReference type="GO" id="GO:0046872">
    <property type="term" value="F:metal ion binding"/>
    <property type="evidence" value="ECO:0007669"/>
    <property type="project" value="UniProtKB-UniRule"/>
</dbReference>
<evidence type="ECO:0000313" key="6">
    <source>
        <dbReference type="EMBL" id="VDN41491.1"/>
    </source>
</evidence>
<dbReference type="GO" id="GO:0005524">
    <property type="term" value="F:ATP binding"/>
    <property type="evidence" value="ECO:0007669"/>
    <property type="project" value="UniProtKB-UniRule"/>
</dbReference>
<dbReference type="GO" id="GO:0006891">
    <property type="term" value="P:intra-Golgi vesicle-mediated transport"/>
    <property type="evidence" value="ECO:0007669"/>
    <property type="project" value="TreeGrafter"/>
</dbReference>
<keyword evidence="4" id="KW-0460">Magnesium</keyword>
<dbReference type="GO" id="GO:0016887">
    <property type="term" value="F:ATP hydrolysis activity"/>
    <property type="evidence" value="ECO:0007669"/>
    <property type="project" value="InterPro"/>
</dbReference>
<reference evidence="6 7" key="2">
    <citation type="submission" date="2018-11" db="EMBL/GenBank/DDBJ databases">
        <authorList>
            <consortium name="Pathogen Informatics"/>
        </authorList>
    </citation>
    <scope>NUCLEOTIDE SEQUENCE [LARGE SCALE GENOMIC DNA]</scope>
</reference>
<dbReference type="Proteomes" id="UP000271098">
    <property type="component" value="Unassembled WGS sequence"/>
</dbReference>
<dbReference type="PANTHER" id="PTHR23078">
    <property type="entry name" value="VESICULAR-FUSION PROTEIN NSF"/>
    <property type="match status" value="1"/>
</dbReference>
<dbReference type="GO" id="GO:0043001">
    <property type="term" value="P:Golgi to plasma membrane protein transport"/>
    <property type="evidence" value="ECO:0007669"/>
    <property type="project" value="TreeGrafter"/>
</dbReference>
<dbReference type="AlphaFoldDB" id="A0A183ER56"/>
<dbReference type="Pfam" id="PF21964">
    <property type="entry name" value="NSF_ATPase_lid"/>
    <property type="match status" value="1"/>
</dbReference>
<name>A0A183ER56_9BILA</name>
<protein>
    <recommendedName>
        <fullName evidence="4">Vesicle-fusing ATPase</fullName>
        <ecNumber evidence="4">3.6.4.6</ecNumber>
    </recommendedName>
</protein>
<keyword evidence="3 4" id="KW-0067">ATP-binding</keyword>
<dbReference type="GO" id="GO:0035494">
    <property type="term" value="P:SNARE complex disassembly"/>
    <property type="evidence" value="ECO:0007669"/>
    <property type="project" value="InterPro"/>
</dbReference>
<dbReference type="Gene3D" id="1.10.8.60">
    <property type="match status" value="1"/>
</dbReference>
<keyword evidence="4" id="KW-0813">Transport</keyword>
<dbReference type="EC" id="3.6.4.6" evidence="4"/>
<keyword evidence="4" id="KW-0963">Cytoplasm</keyword>
<comment type="similarity">
    <text evidence="1 4">Belongs to the AAA ATPase family.</text>
</comment>
<comment type="catalytic activity">
    <reaction evidence="4">
        <text>ATP + H2O = ADP + phosphate + H(+)</text>
        <dbReference type="Rhea" id="RHEA:13065"/>
        <dbReference type="ChEBI" id="CHEBI:15377"/>
        <dbReference type="ChEBI" id="CHEBI:15378"/>
        <dbReference type="ChEBI" id="CHEBI:30616"/>
        <dbReference type="ChEBI" id="CHEBI:43474"/>
        <dbReference type="ChEBI" id="CHEBI:456216"/>
        <dbReference type="EC" id="3.6.4.6"/>
    </reaction>
</comment>
<gene>
    <name evidence="6" type="ORF">GPUH_LOCUS23447</name>
</gene>
<comment type="subcellular location">
    <subcellularLocation>
        <location evidence="4">Cytoplasm</location>
    </subcellularLocation>
</comment>
<dbReference type="InterPro" id="IPR039812">
    <property type="entry name" value="Vesicle-fus_ATPase"/>
</dbReference>
<dbReference type="InterPro" id="IPR054419">
    <property type="entry name" value="NSF_ATPase_lid"/>
</dbReference>
<evidence type="ECO:0000313" key="8">
    <source>
        <dbReference type="WBParaSite" id="GPUH_0002347701-mRNA-1"/>
    </source>
</evidence>
<keyword evidence="7" id="KW-1185">Reference proteome</keyword>
<keyword evidence="4" id="KW-0378">Hydrolase</keyword>
<sequence length="188" mass="21269">MAASETNRLSCTSLLLTGVRNSGKSCLAALIAKNSDIPNIHVYSPDDFLHMDEAAKVAKLHEIFKELSQFPLDLLLKTGKILDQSSNRLIVIATVTSKCAENLDLRDYFTRTIEVPVLTEVAHLMAVIEDSNLFDKQQCQALANRLEKESKKYSIGIKELLTDIELTKYFPSDLRLLTLLRQICYWKH</sequence>
<dbReference type="InterPro" id="IPR027417">
    <property type="entry name" value="P-loop_NTPase"/>
</dbReference>
<dbReference type="EMBL" id="UYRT01097867">
    <property type="protein sequence ID" value="VDN41491.1"/>
    <property type="molecule type" value="Genomic_DNA"/>
</dbReference>
<keyword evidence="4" id="KW-0479">Metal-binding</keyword>
<keyword evidence="2 4" id="KW-0547">Nucleotide-binding</keyword>
<evidence type="ECO:0000256" key="2">
    <source>
        <dbReference type="ARBA" id="ARBA00022741"/>
    </source>
</evidence>
<feature type="domain" description="NSF AAA+ ATPase lid" evidence="5">
    <location>
        <begin position="119"/>
        <end position="180"/>
    </location>
</feature>
<dbReference type="GO" id="GO:0005795">
    <property type="term" value="C:Golgi stack"/>
    <property type="evidence" value="ECO:0007669"/>
    <property type="project" value="TreeGrafter"/>
</dbReference>
<dbReference type="OrthoDB" id="9982946at2759"/>
<comment type="function">
    <text evidence="4">Required for vesicle-mediated transport. Catalyzes the fusion of transport vesicles within the Golgi cisternae. Is also required for transport from the endoplasmic reticulum to the Golgi stack. Seems to function as a fusion protein required for the delivery of cargo proteins to all compartments of the Golgi stack independent of vesicle origin.</text>
</comment>
<dbReference type="WBParaSite" id="GPUH_0002347701-mRNA-1">
    <property type="protein sequence ID" value="GPUH_0002347701-mRNA-1"/>
    <property type="gene ID" value="GPUH_0002347701"/>
</dbReference>
<evidence type="ECO:0000256" key="3">
    <source>
        <dbReference type="ARBA" id="ARBA00022840"/>
    </source>
</evidence>
<organism evidence="8">
    <name type="scientific">Gongylonema pulchrum</name>
    <dbReference type="NCBI Taxonomy" id="637853"/>
    <lineage>
        <taxon>Eukaryota</taxon>
        <taxon>Metazoa</taxon>
        <taxon>Ecdysozoa</taxon>
        <taxon>Nematoda</taxon>
        <taxon>Chromadorea</taxon>
        <taxon>Rhabditida</taxon>
        <taxon>Spirurina</taxon>
        <taxon>Spiruromorpha</taxon>
        <taxon>Spiruroidea</taxon>
        <taxon>Gongylonematidae</taxon>
        <taxon>Gongylonema</taxon>
    </lineage>
</organism>
<evidence type="ECO:0000313" key="7">
    <source>
        <dbReference type="Proteomes" id="UP000271098"/>
    </source>
</evidence>
<dbReference type="PANTHER" id="PTHR23078:SF3">
    <property type="entry name" value="VESICLE-FUSING ATPASE"/>
    <property type="match status" value="1"/>
</dbReference>